<dbReference type="NCBIfam" id="TIGR00254">
    <property type="entry name" value="GGDEF"/>
    <property type="match status" value="1"/>
</dbReference>
<dbReference type="RefSeq" id="WP_078482640.1">
    <property type="nucleotide sequence ID" value="NZ_MPRL01000008.1"/>
</dbReference>
<dbReference type="PROSITE" id="PS50113">
    <property type="entry name" value="PAC"/>
    <property type="match status" value="1"/>
</dbReference>
<dbReference type="PANTHER" id="PTHR46663">
    <property type="entry name" value="DIGUANYLATE CYCLASE DGCT-RELATED"/>
    <property type="match status" value="1"/>
</dbReference>
<comment type="caution">
    <text evidence="4">The sequence shown here is derived from an EMBL/GenBank/DDBJ whole genome shotgun (WGS) entry which is preliminary data.</text>
</comment>
<dbReference type="Gene3D" id="3.30.70.270">
    <property type="match status" value="1"/>
</dbReference>
<dbReference type="InterPro" id="IPR029787">
    <property type="entry name" value="Nucleotide_cyclase"/>
</dbReference>
<dbReference type="SUPFAM" id="SSF55785">
    <property type="entry name" value="PYP-like sensor domain (PAS domain)"/>
    <property type="match status" value="1"/>
</dbReference>
<comment type="cofactor">
    <cofactor evidence="1">
        <name>Mg(2+)</name>
        <dbReference type="ChEBI" id="CHEBI:18420"/>
    </cofactor>
</comment>
<evidence type="ECO:0008006" key="6">
    <source>
        <dbReference type="Google" id="ProtNLM"/>
    </source>
</evidence>
<feature type="domain" description="GGDEF" evidence="3">
    <location>
        <begin position="99"/>
        <end position="233"/>
    </location>
</feature>
<dbReference type="InterPro" id="IPR043128">
    <property type="entry name" value="Rev_trsase/Diguanyl_cyclase"/>
</dbReference>
<dbReference type="EMBL" id="MPRL01000008">
    <property type="protein sequence ID" value="OOZ41527.1"/>
    <property type="molecule type" value="Genomic_DNA"/>
</dbReference>
<feature type="domain" description="PAC" evidence="2">
    <location>
        <begin position="15"/>
        <end position="67"/>
    </location>
</feature>
<dbReference type="SMART" id="SM00267">
    <property type="entry name" value="GGDEF"/>
    <property type="match status" value="1"/>
</dbReference>
<dbReference type="OrthoDB" id="9812260at2"/>
<protein>
    <recommendedName>
        <fullName evidence="6">GGDEF domain-containing protein</fullName>
    </recommendedName>
</protein>
<dbReference type="AlphaFoldDB" id="A0A1T2L8U4"/>
<evidence type="ECO:0000259" key="2">
    <source>
        <dbReference type="PROSITE" id="PS50113"/>
    </source>
</evidence>
<dbReference type="InterPro" id="IPR000700">
    <property type="entry name" value="PAS-assoc_C"/>
</dbReference>
<dbReference type="InterPro" id="IPR052163">
    <property type="entry name" value="DGC-Regulatory_Protein"/>
</dbReference>
<keyword evidence="5" id="KW-1185">Reference proteome</keyword>
<sequence>MSGLRAHAISKGEVGELELRLMADGGEEKIVELEGELYLDSQGSPIKLEGTVQDVTERREIEAVMVRRANFDGLTGLPNRNLFFDRLSQAIKVSHREQHQLALLFIDLDRFKWVNDNYGHNAGDELLEQVARRLELCIREADTVARMGGDEFTVILPEVESEESTVQVVERVLEQLALPFTLLQEHEVEISGSVGVAIYPRDADSIEALIKGADSAMYAAKQRGRNAYTVFQKST</sequence>
<evidence type="ECO:0000313" key="5">
    <source>
        <dbReference type="Proteomes" id="UP000191110"/>
    </source>
</evidence>
<dbReference type="InterPro" id="IPR000160">
    <property type="entry name" value="GGDEF_dom"/>
</dbReference>
<gene>
    <name evidence="4" type="ORF">BOW53_03180</name>
</gene>
<evidence type="ECO:0000313" key="4">
    <source>
        <dbReference type="EMBL" id="OOZ41527.1"/>
    </source>
</evidence>
<proteinExistence type="predicted"/>
<organism evidence="4 5">
    <name type="scientific">Solemya pervernicosa gill symbiont</name>
    <dbReference type="NCBI Taxonomy" id="642797"/>
    <lineage>
        <taxon>Bacteria</taxon>
        <taxon>Pseudomonadati</taxon>
        <taxon>Pseudomonadota</taxon>
        <taxon>Gammaproteobacteria</taxon>
        <taxon>sulfur-oxidizing symbionts</taxon>
    </lineage>
</organism>
<reference evidence="4 5" key="1">
    <citation type="submission" date="2016-11" db="EMBL/GenBank/DDBJ databases">
        <title>Mixed transmission modes and dynamic genome evolution in an obligate animal-bacterial symbiosis.</title>
        <authorList>
            <person name="Russell S.L."/>
            <person name="Corbett-Detig R.B."/>
            <person name="Cavanaugh C.M."/>
        </authorList>
    </citation>
    <scope>NUCLEOTIDE SEQUENCE [LARGE SCALE GENOMIC DNA]</scope>
    <source>
        <strain evidence="4">Sveles-Q1</strain>
    </source>
</reference>
<dbReference type="PANTHER" id="PTHR46663:SF3">
    <property type="entry name" value="SLL0267 PROTEIN"/>
    <property type="match status" value="1"/>
</dbReference>
<evidence type="ECO:0000259" key="3">
    <source>
        <dbReference type="PROSITE" id="PS50887"/>
    </source>
</evidence>
<dbReference type="CDD" id="cd01949">
    <property type="entry name" value="GGDEF"/>
    <property type="match status" value="1"/>
</dbReference>
<dbReference type="InterPro" id="IPR035965">
    <property type="entry name" value="PAS-like_dom_sf"/>
</dbReference>
<name>A0A1T2L8U4_9GAMM</name>
<evidence type="ECO:0000256" key="1">
    <source>
        <dbReference type="ARBA" id="ARBA00001946"/>
    </source>
</evidence>
<dbReference type="Proteomes" id="UP000191110">
    <property type="component" value="Unassembled WGS sequence"/>
</dbReference>
<dbReference type="PROSITE" id="PS50887">
    <property type="entry name" value="GGDEF"/>
    <property type="match status" value="1"/>
</dbReference>
<dbReference type="Pfam" id="PF00990">
    <property type="entry name" value="GGDEF"/>
    <property type="match status" value="1"/>
</dbReference>
<dbReference type="GO" id="GO:0003824">
    <property type="term" value="F:catalytic activity"/>
    <property type="evidence" value="ECO:0007669"/>
    <property type="project" value="UniProtKB-ARBA"/>
</dbReference>
<accession>A0A1T2L8U4</accession>
<dbReference type="SUPFAM" id="SSF55073">
    <property type="entry name" value="Nucleotide cyclase"/>
    <property type="match status" value="1"/>
</dbReference>
<dbReference type="FunFam" id="3.30.70.270:FF:000001">
    <property type="entry name" value="Diguanylate cyclase domain protein"/>
    <property type="match status" value="1"/>
</dbReference>
<dbReference type="Gene3D" id="3.30.450.20">
    <property type="entry name" value="PAS domain"/>
    <property type="match status" value="1"/>
</dbReference>